<feature type="compositionally biased region" description="Low complexity" evidence="1">
    <location>
        <begin position="100"/>
        <end position="109"/>
    </location>
</feature>
<comment type="caution">
    <text evidence="3">The sequence shown here is derived from an EMBL/GenBank/DDBJ whole genome shotgun (WGS) entry which is preliminary data.</text>
</comment>
<name>A0A8H3VKL0_VENIN</name>
<gene>
    <name evidence="3" type="ORF">EG327_010519</name>
</gene>
<dbReference type="PANTHER" id="PTHR42024">
    <property type="entry name" value="AMINO ACID PERMEASE_ SLC12A DOMAIN-CONTAINING PROTEIN"/>
    <property type="match status" value="1"/>
</dbReference>
<evidence type="ECO:0000313" key="3">
    <source>
        <dbReference type="EMBL" id="KAE9991952.1"/>
    </source>
</evidence>
<feature type="transmembrane region" description="Helical" evidence="2">
    <location>
        <begin position="223"/>
        <end position="241"/>
    </location>
</feature>
<keyword evidence="2" id="KW-1133">Transmembrane helix</keyword>
<dbReference type="Proteomes" id="UP000490939">
    <property type="component" value="Unassembled WGS sequence"/>
</dbReference>
<feature type="compositionally biased region" description="Basic and acidic residues" evidence="1">
    <location>
        <begin position="40"/>
        <end position="49"/>
    </location>
</feature>
<protein>
    <submittedName>
        <fullName evidence="3">Uncharacterized protein</fullName>
    </submittedName>
</protein>
<feature type="transmembrane region" description="Helical" evidence="2">
    <location>
        <begin position="409"/>
        <end position="432"/>
    </location>
</feature>
<keyword evidence="4" id="KW-1185">Reference proteome</keyword>
<feature type="compositionally biased region" description="Polar residues" evidence="1">
    <location>
        <begin position="88"/>
        <end position="99"/>
    </location>
</feature>
<dbReference type="EMBL" id="WNWR01000076">
    <property type="protein sequence ID" value="KAE9991952.1"/>
    <property type="molecule type" value="Genomic_DNA"/>
</dbReference>
<organism evidence="3 4">
    <name type="scientific">Venturia inaequalis</name>
    <name type="common">Apple scab fungus</name>
    <dbReference type="NCBI Taxonomy" id="5025"/>
    <lineage>
        <taxon>Eukaryota</taxon>
        <taxon>Fungi</taxon>
        <taxon>Dikarya</taxon>
        <taxon>Ascomycota</taxon>
        <taxon>Pezizomycotina</taxon>
        <taxon>Dothideomycetes</taxon>
        <taxon>Pleosporomycetidae</taxon>
        <taxon>Venturiales</taxon>
        <taxon>Venturiaceae</taxon>
        <taxon>Venturia</taxon>
    </lineage>
</organism>
<keyword evidence="2" id="KW-0812">Transmembrane</keyword>
<feature type="transmembrane region" description="Helical" evidence="2">
    <location>
        <begin position="302"/>
        <end position="327"/>
    </location>
</feature>
<evidence type="ECO:0000256" key="2">
    <source>
        <dbReference type="SAM" id="Phobius"/>
    </source>
</evidence>
<dbReference type="AlphaFoldDB" id="A0A8H3VKL0"/>
<feature type="compositionally biased region" description="Polar residues" evidence="1">
    <location>
        <begin position="53"/>
        <end position="65"/>
    </location>
</feature>
<evidence type="ECO:0000313" key="4">
    <source>
        <dbReference type="Proteomes" id="UP000490939"/>
    </source>
</evidence>
<feature type="compositionally biased region" description="Polar residues" evidence="1">
    <location>
        <begin position="110"/>
        <end position="143"/>
    </location>
</feature>
<proteinExistence type="predicted"/>
<feature type="transmembrane region" description="Helical" evidence="2">
    <location>
        <begin position="379"/>
        <end position="403"/>
    </location>
</feature>
<feature type="transmembrane region" description="Helical" evidence="2">
    <location>
        <begin position="170"/>
        <end position="192"/>
    </location>
</feature>
<reference evidence="3 4" key="1">
    <citation type="submission" date="2019-07" db="EMBL/GenBank/DDBJ databases">
        <title>Venturia inaequalis Genome Resource.</title>
        <authorList>
            <person name="Lichtner F.J."/>
        </authorList>
    </citation>
    <scope>NUCLEOTIDE SEQUENCE [LARGE SCALE GENOMIC DNA]</scope>
    <source>
        <strain evidence="3 4">DMI_063113</strain>
    </source>
</reference>
<keyword evidence="2" id="KW-0472">Membrane</keyword>
<feature type="compositionally biased region" description="Basic and acidic residues" evidence="1">
    <location>
        <begin position="8"/>
        <end position="26"/>
    </location>
</feature>
<feature type="region of interest" description="Disordered" evidence="1">
    <location>
        <begin position="1"/>
        <end position="143"/>
    </location>
</feature>
<evidence type="ECO:0000256" key="1">
    <source>
        <dbReference type="SAM" id="MobiDB-lite"/>
    </source>
</evidence>
<accession>A0A8H3VKL0</accession>
<dbReference type="PANTHER" id="PTHR42024:SF1">
    <property type="entry name" value="AMINO ACID PERMEASE_ SLC12A DOMAIN-CONTAINING PROTEIN"/>
    <property type="match status" value="1"/>
</dbReference>
<feature type="transmembrane region" description="Helical" evidence="2">
    <location>
        <begin position="270"/>
        <end position="290"/>
    </location>
</feature>
<sequence>MFPVLDFQPHEPNRTPMEHPVDQTIHEEDEVSQIPAAGPHNRDEEKRAGEGSWRNSGYSANTGTTADDVEKNAGSSQPHAPTGDRYYSNLNNSQSGNVGQAQQEQSQQQPGRTRSTSEPPVYQETDTSQNASSNQLGGPLQTGSQLQLPAHRTLEKLAPKKVAARDQISMTLGGPIIIFFDLVVPCLIYYIWLRIVRTNWRHSCDAAGIPLANCSDYPEYNDVILGLAVIAFGIGELYILIVRVVRLIKHREDCAPLLSRHWAELDATSWVYLAALIIPLIAFVVSTNIMEPSGHRRVIPWLYLYAPGFLMGFLLILMCITLIPFTLPYGINSDPRGTKCKPFVYYAAEDFIAVDGWQGRAFRERYKARYENSKMFRNFFFWLQIFWICGASIYIGCLSAVIWTLEFEYAFGVCFGLLFTYLILWAGISYVWMKWELHREKKAFEEGDPNF</sequence>